<dbReference type="InterPro" id="IPR003598">
    <property type="entry name" value="Ig_sub2"/>
</dbReference>
<organism evidence="10 11">
    <name type="scientific">Ranitomeya imitator</name>
    <name type="common">mimic poison frog</name>
    <dbReference type="NCBI Taxonomy" id="111125"/>
    <lineage>
        <taxon>Eukaryota</taxon>
        <taxon>Metazoa</taxon>
        <taxon>Chordata</taxon>
        <taxon>Craniata</taxon>
        <taxon>Vertebrata</taxon>
        <taxon>Euteleostomi</taxon>
        <taxon>Amphibia</taxon>
        <taxon>Batrachia</taxon>
        <taxon>Anura</taxon>
        <taxon>Neobatrachia</taxon>
        <taxon>Hyloidea</taxon>
        <taxon>Dendrobatidae</taxon>
        <taxon>Dendrobatinae</taxon>
        <taxon>Ranitomeya</taxon>
    </lineage>
</organism>
<dbReference type="InterPro" id="IPR050958">
    <property type="entry name" value="Cell_Adh-Cytoskel_Orgn"/>
</dbReference>
<comment type="subcellular location">
    <subcellularLocation>
        <location evidence="1">Membrane</location>
        <topology evidence="1">Single-pass membrane protein</topology>
    </subcellularLocation>
</comment>
<name>A0ABN9LQQ4_9NEOB</name>
<protein>
    <recommendedName>
        <fullName evidence="9">Ig-like domain-containing protein</fullName>
    </recommendedName>
</protein>
<evidence type="ECO:0000256" key="6">
    <source>
        <dbReference type="ARBA" id="ARBA00023157"/>
    </source>
</evidence>
<evidence type="ECO:0000256" key="5">
    <source>
        <dbReference type="ARBA" id="ARBA00023136"/>
    </source>
</evidence>
<keyword evidence="4" id="KW-1133">Transmembrane helix</keyword>
<evidence type="ECO:0000313" key="10">
    <source>
        <dbReference type="EMBL" id="CAJ0945078.1"/>
    </source>
</evidence>
<dbReference type="PANTHER" id="PTHR45080">
    <property type="entry name" value="CONTACTIN 5"/>
    <property type="match status" value="1"/>
</dbReference>
<keyword evidence="2" id="KW-0812">Transmembrane</keyword>
<proteinExistence type="predicted"/>
<dbReference type="CDD" id="cd00096">
    <property type="entry name" value="Ig"/>
    <property type="match status" value="1"/>
</dbReference>
<keyword evidence="3" id="KW-0732">Signal</keyword>
<dbReference type="PRINTS" id="PR01838">
    <property type="entry name" value="NCAMFAMILY"/>
</dbReference>
<evidence type="ECO:0000256" key="3">
    <source>
        <dbReference type="ARBA" id="ARBA00022729"/>
    </source>
</evidence>
<keyword evidence="8" id="KW-0393">Immunoglobulin domain</keyword>
<accession>A0ABN9LQQ4</accession>
<evidence type="ECO:0000313" key="11">
    <source>
        <dbReference type="Proteomes" id="UP001176940"/>
    </source>
</evidence>
<feature type="domain" description="Ig-like" evidence="9">
    <location>
        <begin position="105"/>
        <end position="178"/>
    </location>
</feature>
<dbReference type="PIRSF" id="PIRSF000615">
    <property type="entry name" value="TyrPK_CSF1-R"/>
    <property type="match status" value="1"/>
</dbReference>
<sequence length="376" mass="41808">MSSLLFPFPAALEVTIVPDQGEISLGESKFFLCQVIGEATEIYWESPTGQRLTNQQQISVVKNDDYSSTLTIYNASIPDAGTYKCIASSPEEGRSESTVTLKIYQKLTFKNAPTPQEFTEGSDAVIVCDVSSSLTTVIIWKHKGRDVQFKKDIRFVMLANNYLQIRNIKRTDEGTYRCEGRILARGEINYKDIQVIVNVPPTVRARQLVVNATASMGESVTVSCEADGFPEPEISWTKRGETIEDGDDKYSFTDEMSEMTIHGIEKDDEAEYNCIAENKAGDSEATILLKVYGEDKSVYWEISASHELELVNSDVAAADIRVIENGGTKPKITYVENKTAVELDNEITLTCEASGDPLPSITWRTATRNISEEEKL</sequence>
<dbReference type="SUPFAM" id="SSF48726">
    <property type="entry name" value="Immunoglobulin"/>
    <property type="match status" value="4"/>
</dbReference>
<evidence type="ECO:0000256" key="4">
    <source>
        <dbReference type="ARBA" id="ARBA00022989"/>
    </source>
</evidence>
<dbReference type="Pfam" id="PF13927">
    <property type="entry name" value="Ig_3"/>
    <property type="match status" value="2"/>
</dbReference>
<dbReference type="Pfam" id="PF07679">
    <property type="entry name" value="I-set"/>
    <property type="match status" value="2"/>
</dbReference>
<comment type="caution">
    <text evidence="10">The sequence shown here is derived from an EMBL/GenBank/DDBJ whole genome shotgun (WGS) entry which is preliminary data.</text>
</comment>
<dbReference type="InterPro" id="IPR036179">
    <property type="entry name" value="Ig-like_dom_sf"/>
</dbReference>
<dbReference type="Gene3D" id="2.60.40.10">
    <property type="entry name" value="Immunoglobulins"/>
    <property type="match status" value="4"/>
</dbReference>
<reference evidence="10" key="1">
    <citation type="submission" date="2023-07" db="EMBL/GenBank/DDBJ databases">
        <authorList>
            <person name="Stuckert A."/>
        </authorList>
    </citation>
    <scope>NUCLEOTIDE SEQUENCE</scope>
</reference>
<keyword evidence="11" id="KW-1185">Reference proteome</keyword>
<evidence type="ECO:0000259" key="9">
    <source>
        <dbReference type="PROSITE" id="PS50835"/>
    </source>
</evidence>
<dbReference type="InterPro" id="IPR013098">
    <property type="entry name" value="Ig_I-set"/>
</dbReference>
<evidence type="ECO:0000256" key="8">
    <source>
        <dbReference type="ARBA" id="ARBA00023319"/>
    </source>
</evidence>
<dbReference type="InterPro" id="IPR009138">
    <property type="entry name" value="Neural_cell_adh"/>
</dbReference>
<feature type="domain" description="Ig-like" evidence="9">
    <location>
        <begin position="9"/>
        <end position="102"/>
    </location>
</feature>
<dbReference type="SMART" id="SM00408">
    <property type="entry name" value="IGc2"/>
    <property type="match status" value="3"/>
</dbReference>
<evidence type="ECO:0000256" key="7">
    <source>
        <dbReference type="ARBA" id="ARBA00023180"/>
    </source>
</evidence>
<dbReference type="EMBL" id="CAUEEQ010023446">
    <property type="protein sequence ID" value="CAJ0945078.1"/>
    <property type="molecule type" value="Genomic_DNA"/>
</dbReference>
<keyword evidence="5" id="KW-0472">Membrane</keyword>
<keyword evidence="7" id="KW-0325">Glycoprotein</keyword>
<evidence type="ECO:0000256" key="2">
    <source>
        <dbReference type="ARBA" id="ARBA00022692"/>
    </source>
</evidence>
<dbReference type="InterPro" id="IPR003599">
    <property type="entry name" value="Ig_sub"/>
</dbReference>
<feature type="domain" description="Ig-like" evidence="9">
    <location>
        <begin position="330"/>
        <end position="376"/>
    </location>
</feature>
<gene>
    <name evidence="10" type="ORF">RIMI_LOCUS10722931</name>
</gene>
<keyword evidence="6" id="KW-1015">Disulfide bond</keyword>
<evidence type="ECO:0000256" key="1">
    <source>
        <dbReference type="ARBA" id="ARBA00004167"/>
    </source>
</evidence>
<dbReference type="PANTHER" id="PTHR45080:SF29">
    <property type="entry name" value="NEURAL CELL ADHESION MOLECULE 1-LIKE ISOFORM X1"/>
    <property type="match status" value="1"/>
</dbReference>
<dbReference type="InterPro" id="IPR013783">
    <property type="entry name" value="Ig-like_fold"/>
</dbReference>
<dbReference type="PROSITE" id="PS50835">
    <property type="entry name" value="IG_LIKE"/>
    <property type="match status" value="4"/>
</dbReference>
<dbReference type="Proteomes" id="UP001176940">
    <property type="component" value="Unassembled WGS sequence"/>
</dbReference>
<dbReference type="SMART" id="SM00409">
    <property type="entry name" value="IG"/>
    <property type="match status" value="3"/>
</dbReference>
<dbReference type="InterPro" id="IPR007110">
    <property type="entry name" value="Ig-like_dom"/>
</dbReference>
<feature type="domain" description="Ig-like" evidence="9">
    <location>
        <begin position="201"/>
        <end position="288"/>
    </location>
</feature>